<keyword evidence="1" id="KW-0560">Oxidoreductase</keyword>
<gene>
    <name evidence="4" type="ORF">An06g00480</name>
</gene>
<dbReference type="GO" id="GO:0016491">
    <property type="term" value="F:oxidoreductase activity"/>
    <property type="evidence" value="ECO:0007669"/>
    <property type="project" value="UniProtKB-KW"/>
</dbReference>
<evidence type="ECO:0000259" key="3">
    <source>
        <dbReference type="Pfam" id="PF00248"/>
    </source>
</evidence>
<dbReference type="InterPro" id="IPR036812">
    <property type="entry name" value="NAD(P)_OxRdtase_dom_sf"/>
</dbReference>
<dbReference type="VEuPathDB" id="FungiDB:An06g00480"/>
<reference evidence="4" key="2">
    <citation type="submission" date="2025-08" db="UniProtKB">
        <authorList>
            <consortium name="RefSeq"/>
        </authorList>
    </citation>
    <scope>IDENTIFICATION</scope>
</reference>
<dbReference type="InterPro" id="IPR023210">
    <property type="entry name" value="NADP_OxRdtase_dom"/>
</dbReference>
<dbReference type="RefSeq" id="XP_059603782.1">
    <property type="nucleotide sequence ID" value="XM_059748017.1"/>
</dbReference>
<organism evidence="4">
    <name type="scientific">Aspergillus niger</name>
    <dbReference type="NCBI Taxonomy" id="5061"/>
    <lineage>
        <taxon>Eukaryota</taxon>
        <taxon>Fungi</taxon>
        <taxon>Dikarya</taxon>
        <taxon>Ascomycota</taxon>
        <taxon>Pezizomycotina</taxon>
        <taxon>Eurotiomycetes</taxon>
        <taxon>Eurotiomycetidae</taxon>
        <taxon>Eurotiales</taxon>
        <taxon>Aspergillaceae</taxon>
        <taxon>Aspergillus</taxon>
        <taxon>Aspergillus subgen. Circumdati</taxon>
    </lineage>
</organism>
<evidence type="ECO:0000256" key="1">
    <source>
        <dbReference type="ARBA" id="ARBA00023002"/>
    </source>
</evidence>
<sequence length="228" mass="25605">MARWKLMGTAFVVLRVLELSCLYWREKSCWLSCWLGRGMDFGARFELSAMPYSSLTRYRKEQRRLMVCDLIALESEQFVFQFFHQCSQVHDGAHDQIAPEFGPWSGKSGFFAGNHINPNTGGRFDSSHMAGKLYSGHYLKPAITEATDKTLEVAARYGIGGHAAALRWTTWHSILRKEYGDSIIIGSSSNAQLESNIDTIEAGPLPEDVVAALGALYHEIGDEVHYHL</sequence>
<dbReference type="SUPFAM" id="SSF51430">
    <property type="entry name" value="NAD(P)-linked oxidoreductase"/>
    <property type="match status" value="1"/>
</dbReference>
<keyword evidence="2" id="KW-0732">Signal</keyword>
<dbReference type="AlphaFoldDB" id="A0AAJ8BUU2"/>
<feature type="chain" id="PRO_5044794556" description="NADP-dependent oxidoreductase domain-containing protein" evidence="2">
    <location>
        <begin position="22"/>
        <end position="228"/>
    </location>
</feature>
<feature type="domain" description="NADP-dependent oxidoreductase" evidence="3">
    <location>
        <begin position="108"/>
        <end position="216"/>
    </location>
</feature>
<name>A0AAJ8BUU2_ASPNG</name>
<evidence type="ECO:0000313" key="4">
    <source>
        <dbReference type="RefSeq" id="XP_059603782.1"/>
    </source>
</evidence>
<protein>
    <recommendedName>
        <fullName evidence="3">NADP-dependent oxidoreductase domain-containing protein</fullName>
    </recommendedName>
</protein>
<dbReference type="KEGG" id="ang:An06g00480"/>
<feature type="signal peptide" evidence="2">
    <location>
        <begin position="1"/>
        <end position="21"/>
    </location>
</feature>
<accession>A0AAJ8BUU2</accession>
<dbReference type="Pfam" id="PF00248">
    <property type="entry name" value="Aldo_ket_red"/>
    <property type="match status" value="1"/>
</dbReference>
<dbReference type="GeneID" id="84591174"/>
<dbReference type="Gene3D" id="3.20.20.100">
    <property type="entry name" value="NADP-dependent oxidoreductase domain"/>
    <property type="match status" value="1"/>
</dbReference>
<reference evidence="4" key="1">
    <citation type="submission" date="2025-02" db="EMBL/GenBank/DDBJ databases">
        <authorList>
            <consortium name="NCBI Genome Project"/>
        </authorList>
    </citation>
    <scope>NUCLEOTIDE SEQUENCE</scope>
</reference>
<proteinExistence type="predicted"/>
<evidence type="ECO:0000256" key="2">
    <source>
        <dbReference type="SAM" id="SignalP"/>
    </source>
</evidence>